<comment type="caution">
    <text evidence="2">The sequence shown here is derived from an EMBL/GenBank/DDBJ whole genome shotgun (WGS) entry which is preliminary data.</text>
</comment>
<evidence type="ECO:0000313" key="2">
    <source>
        <dbReference type="EMBL" id="EHH00803.1"/>
    </source>
</evidence>
<dbReference type="Proteomes" id="UP000003598">
    <property type="component" value="Unassembled WGS sequence"/>
</dbReference>
<keyword evidence="1" id="KW-0812">Transmembrane</keyword>
<sequence>MKHVFGKTLGGKGMSFYGSLLKKTNTIAFQQVVSRCLTYIHIVKRMKGIVLRYSNMKHKYKNGIVEAFSWTWGISMLALGLYFLTERNSWAVVCLAVGAPMFRTKLWWARMGYCIIMMGLLIFCVYVSCSGGFWTVGED</sequence>
<evidence type="ECO:0000313" key="3">
    <source>
        <dbReference type="Proteomes" id="UP000003598"/>
    </source>
</evidence>
<keyword evidence="1" id="KW-1133">Transmembrane helix</keyword>
<reference evidence="2 3" key="1">
    <citation type="submission" date="2011-03" db="EMBL/GenBank/DDBJ databases">
        <authorList>
            <person name="Weinstock G."/>
            <person name="Sodergren E."/>
            <person name="Clifton S."/>
            <person name="Fulton L."/>
            <person name="Fulton B."/>
            <person name="Courtney L."/>
            <person name="Fronick C."/>
            <person name="Harrison M."/>
            <person name="Strong C."/>
            <person name="Farmer C."/>
            <person name="Delahaunty K."/>
            <person name="Markovic C."/>
            <person name="Hall O."/>
            <person name="Minx P."/>
            <person name="Tomlinson C."/>
            <person name="Mitreva M."/>
            <person name="Hou S."/>
            <person name="Chen J."/>
            <person name="Wollam A."/>
            <person name="Pepin K.H."/>
            <person name="Johnson M."/>
            <person name="Bhonagiri V."/>
            <person name="Zhang X."/>
            <person name="Suruliraj S."/>
            <person name="Warren W."/>
            <person name="Chinwalla A."/>
            <person name="Mardis E.R."/>
            <person name="Wilson R.K."/>
        </authorList>
    </citation>
    <scope>NUCLEOTIDE SEQUENCE [LARGE SCALE GENOMIC DNA]</scope>
    <source>
        <strain evidence="2 3">YIT 11840</strain>
    </source>
</reference>
<dbReference type="HOGENOM" id="CLU_1843192_0_0_10"/>
<proteinExistence type="predicted"/>
<keyword evidence="1" id="KW-0472">Membrane</keyword>
<feature type="transmembrane region" description="Helical" evidence="1">
    <location>
        <begin position="115"/>
        <end position="136"/>
    </location>
</feature>
<feature type="transmembrane region" description="Helical" evidence="1">
    <location>
        <begin position="64"/>
        <end position="84"/>
    </location>
</feature>
<protein>
    <submittedName>
        <fullName evidence="2">Uncharacterized protein</fullName>
    </submittedName>
</protein>
<accession>G5SPA4</accession>
<organism evidence="2 3">
    <name type="scientific">Paraprevotella clara YIT 11840</name>
    <dbReference type="NCBI Taxonomy" id="762968"/>
    <lineage>
        <taxon>Bacteria</taxon>
        <taxon>Pseudomonadati</taxon>
        <taxon>Bacteroidota</taxon>
        <taxon>Bacteroidia</taxon>
        <taxon>Bacteroidales</taxon>
        <taxon>Prevotellaceae</taxon>
        <taxon>Paraprevotella</taxon>
    </lineage>
</organism>
<keyword evidence="3" id="KW-1185">Reference proteome</keyword>
<evidence type="ECO:0000256" key="1">
    <source>
        <dbReference type="SAM" id="Phobius"/>
    </source>
</evidence>
<gene>
    <name evidence="2" type="ORF">HMPREF9441_01186</name>
</gene>
<dbReference type="EMBL" id="AFFY01000017">
    <property type="protein sequence ID" value="EHH00803.1"/>
    <property type="molecule type" value="Genomic_DNA"/>
</dbReference>
<dbReference type="AlphaFoldDB" id="G5SPA4"/>
<name>G5SPA4_9BACT</name>
<dbReference type="STRING" id="762968.HMPREF9441_01186"/>